<dbReference type="AlphaFoldDB" id="D3B0V6"/>
<keyword evidence="3" id="KW-1185">Reference proteome</keyword>
<feature type="coiled-coil region" evidence="1">
    <location>
        <begin position="120"/>
        <end position="154"/>
    </location>
</feature>
<organism evidence="2 3">
    <name type="scientific">Heterostelium pallidum (strain ATCC 26659 / Pp 5 / PN500)</name>
    <name type="common">Cellular slime mold</name>
    <name type="synonym">Polysphondylium pallidum</name>
    <dbReference type="NCBI Taxonomy" id="670386"/>
    <lineage>
        <taxon>Eukaryota</taxon>
        <taxon>Amoebozoa</taxon>
        <taxon>Evosea</taxon>
        <taxon>Eumycetozoa</taxon>
        <taxon>Dictyostelia</taxon>
        <taxon>Acytosteliales</taxon>
        <taxon>Acytosteliaceae</taxon>
        <taxon>Heterostelium</taxon>
    </lineage>
</organism>
<comment type="caution">
    <text evidence="2">The sequence shown here is derived from an EMBL/GenBank/DDBJ whole genome shotgun (WGS) entry which is preliminary data.</text>
</comment>
<proteinExistence type="predicted"/>
<name>D3B0V6_HETP5</name>
<dbReference type="InParanoid" id="D3B0V6"/>
<gene>
    <name evidence="2" type="ORF">PPL_01923</name>
</gene>
<reference evidence="2 3" key="1">
    <citation type="journal article" date="2011" name="Genome Res.">
        <title>Phylogeny-wide analysis of social amoeba genomes highlights ancient origins for complex intercellular communication.</title>
        <authorList>
            <person name="Heidel A.J."/>
            <person name="Lawal H.M."/>
            <person name="Felder M."/>
            <person name="Schilde C."/>
            <person name="Helps N.R."/>
            <person name="Tunggal B."/>
            <person name="Rivero F."/>
            <person name="John U."/>
            <person name="Schleicher M."/>
            <person name="Eichinger L."/>
            <person name="Platzer M."/>
            <person name="Noegel A.A."/>
            <person name="Schaap P."/>
            <person name="Gloeckner G."/>
        </authorList>
    </citation>
    <scope>NUCLEOTIDE SEQUENCE [LARGE SCALE GENOMIC DNA]</scope>
    <source>
        <strain evidence="3">ATCC 26659 / Pp 5 / PN500</strain>
    </source>
</reference>
<dbReference type="EMBL" id="ADBJ01000008">
    <property type="protein sequence ID" value="EFA84930.1"/>
    <property type="molecule type" value="Genomic_DNA"/>
</dbReference>
<evidence type="ECO:0000313" key="2">
    <source>
        <dbReference type="EMBL" id="EFA84930.1"/>
    </source>
</evidence>
<keyword evidence="1" id="KW-0175">Coiled coil</keyword>
<protein>
    <submittedName>
        <fullName evidence="2">Uncharacterized protein</fullName>
    </submittedName>
</protein>
<evidence type="ECO:0000313" key="3">
    <source>
        <dbReference type="Proteomes" id="UP000001396"/>
    </source>
</evidence>
<sequence>MNSIINNNSIILPLILQKKILYYCWLCFYQLKWKLSLLLVNHSWFNMLASIENHYPRLAISMYSRNIEDYQLHINNRLCIAHYSKICISLVGSESLPTISTTLLSSSKSIRLCLYEYTHFEEISKSMITLNEQLKETKQQAQDIQDTDQQQQQQLCKIELEIDNILNIDSFVGLLSLVPPLSSLTLLTDHKDNIDNNYNSGAIIRCIRMHHAVGLRSISLDLKRVTVETRNEVTDTIATYCMQLNEFAINIENQGDNQLAGLTISNVIQVPFSSSPSSKNYNNNNIVNHRLNRLRFYVDTDSHLSITKNPFLLFPMLTRLYLWNINSLENTIDIIREKASVDPSNQYRLEWLQSFIGPTTFGKLDGLLGAIAQSRLTRVGIMVFIDPKSVIDRLTRQLINKQNTTLVKFKFYRPGVSCVIPPNKIFQEIQQTETLIKCKRYIN</sequence>
<evidence type="ECO:0000256" key="1">
    <source>
        <dbReference type="SAM" id="Coils"/>
    </source>
</evidence>
<dbReference type="Proteomes" id="UP000001396">
    <property type="component" value="Unassembled WGS sequence"/>
</dbReference>
<accession>D3B0V6</accession>
<dbReference type="GeneID" id="31357449"/>
<dbReference type="RefSeq" id="XP_020437040.1">
    <property type="nucleotide sequence ID" value="XM_020572923.1"/>
</dbReference>